<dbReference type="Gene3D" id="3.30.300.30">
    <property type="match status" value="1"/>
</dbReference>
<feature type="domain" description="AMP-dependent synthetase/ligase" evidence="3">
    <location>
        <begin position="11"/>
        <end position="352"/>
    </location>
</feature>
<dbReference type="GO" id="GO:0006631">
    <property type="term" value="P:fatty acid metabolic process"/>
    <property type="evidence" value="ECO:0007669"/>
    <property type="project" value="TreeGrafter"/>
</dbReference>
<keyword evidence="2 5" id="KW-0436">Ligase</keyword>
<dbReference type="PANTHER" id="PTHR43201">
    <property type="entry name" value="ACYL-COA SYNTHETASE"/>
    <property type="match status" value="1"/>
</dbReference>
<dbReference type="Gene3D" id="3.40.50.12780">
    <property type="entry name" value="N-terminal domain of ligase-like"/>
    <property type="match status" value="1"/>
</dbReference>
<gene>
    <name evidence="5" type="ORF">BDD14_0057</name>
</gene>
<dbReference type="RefSeq" id="WP_165419830.1">
    <property type="nucleotide sequence ID" value="NZ_SHKW01000001.1"/>
</dbReference>
<protein>
    <submittedName>
        <fullName evidence="5">Acyl-CoA synthetase (AMP-forming)/AMP-acid ligase II</fullName>
    </submittedName>
</protein>
<dbReference type="InterPro" id="IPR042099">
    <property type="entry name" value="ANL_N_sf"/>
</dbReference>
<dbReference type="PANTHER" id="PTHR43201:SF5">
    <property type="entry name" value="MEDIUM-CHAIN ACYL-COA LIGASE ACSF2, MITOCHONDRIAL"/>
    <property type="match status" value="1"/>
</dbReference>
<dbReference type="InterPro" id="IPR045851">
    <property type="entry name" value="AMP-bd_C_sf"/>
</dbReference>
<keyword evidence="6" id="KW-1185">Reference proteome</keyword>
<organism evidence="5 6">
    <name type="scientific">Edaphobacter modestus</name>
    <dbReference type="NCBI Taxonomy" id="388466"/>
    <lineage>
        <taxon>Bacteria</taxon>
        <taxon>Pseudomonadati</taxon>
        <taxon>Acidobacteriota</taxon>
        <taxon>Terriglobia</taxon>
        <taxon>Terriglobales</taxon>
        <taxon>Acidobacteriaceae</taxon>
        <taxon>Edaphobacter</taxon>
    </lineage>
</organism>
<name>A0A4Q7YPY4_9BACT</name>
<sequence>MIYTHSVGRALQYFPQHTALLRDDRAVPFLELDIRVRRIAAALRRRGFLSGDRLAFMMPNGPDYIELVYACSLLGVIAVPINTRYASAEIDRLLEDARPRGLIRHSKFPVPAVRVEWEHLIDVARLDEAAEELYAGEFYDPDAILVLLYTSGTTGDPKGAALTHANVFSNIHDLNYWLAYREKAVFLHASPMFHIADFPAMFAAPVFGAAQMTLERFDALSFCASVQANKVTHTVLVPSMINTLCQFQELAAFNLDSLDVLAYGGSPIAPALVQEVRRALRKAKLLQVYGLSEAGFLTGLTDAEHTDDRLQSCGRPCPGIDLRVLDAAGKPVASGELGNLVARGPGIMRGYWHDIEEDLPGDESSVDETAEALRGGFFHTGDIGRQDKDGYFYIVDRAKEMIVSGGENVYSGEVEAAIYEIPEVKEAAVFGIPDEKWGELVAAAVVLRPGTSLSAEELKQYCKTRIASYKVPRHIEFMTEELPKSGSGKILKRVLREKYWAGQSRRV</sequence>
<accession>A0A4Q7YPY4</accession>
<feature type="domain" description="AMP-binding enzyme C-terminal" evidence="4">
    <location>
        <begin position="413"/>
        <end position="489"/>
    </location>
</feature>
<evidence type="ECO:0000313" key="5">
    <source>
        <dbReference type="EMBL" id="RZU38785.1"/>
    </source>
</evidence>
<dbReference type="Pfam" id="PF13193">
    <property type="entry name" value="AMP-binding_C"/>
    <property type="match status" value="1"/>
</dbReference>
<dbReference type="InterPro" id="IPR025110">
    <property type="entry name" value="AMP-bd_C"/>
</dbReference>
<comment type="similarity">
    <text evidence="1">Belongs to the ATP-dependent AMP-binding enzyme family.</text>
</comment>
<dbReference type="Pfam" id="PF00501">
    <property type="entry name" value="AMP-binding"/>
    <property type="match status" value="1"/>
</dbReference>
<dbReference type="InterPro" id="IPR000873">
    <property type="entry name" value="AMP-dep_synth/lig_dom"/>
</dbReference>
<evidence type="ECO:0000256" key="2">
    <source>
        <dbReference type="ARBA" id="ARBA00022598"/>
    </source>
</evidence>
<dbReference type="SUPFAM" id="SSF56801">
    <property type="entry name" value="Acetyl-CoA synthetase-like"/>
    <property type="match status" value="1"/>
</dbReference>
<reference evidence="5 6" key="1">
    <citation type="submission" date="2019-02" db="EMBL/GenBank/DDBJ databases">
        <title>Genomic Encyclopedia of Archaeal and Bacterial Type Strains, Phase II (KMG-II): from individual species to whole genera.</title>
        <authorList>
            <person name="Goeker M."/>
        </authorList>
    </citation>
    <scope>NUCLEOTIDE SEQUENCE [LARGE SCALE GENOMIC DNA]</scope>
    <source>
        <strain evidence="5 6">DSM 18101</strain>
    </source>
</reference>
<evidence type="ECO:0000259" key="3">
    <source>
        <dbReference type="Pfam" id="PF00501"/>
    </source>
</evidence>
<dbReference type="InterPro" id="IPR020845">
    <property type="entry name" value="AMP-binding_CS"/>
</dbReference>
<dbReference type="FunFam" id="3.30.300.30:FF:000008">
    <property type="entry name" value="2,3-dihydroxybenzoate-AMP ligase"/>
    <property type="match status" value="1"/>
</dbReference>
<dbReference type="AlphaFoldDB" id="A0A4Q7YPY4"/>
<evidence type="ECO:0000313" key="6">
    <source>
        <dbReference type="Proteomes" id="UP000292958"/>
    </source>
</evidence>
<evidence type="ECO:0000259" key="4">
    <source>
        <dbReference type="Pfam" id="PF13193"/>
    </source>
</evidence>
<dbReference type="PROSITE" id="PS00455">
    <property type="entry name" value="AMP_BINDING"/>
    <property type="match status" value="1"/>
</dbReference>
<evidence type="ECO:0000256" key="1">
    <source>
        <dbReference type="ARBA" id="ARBA00006432"/>
    </source>
</evidence>
<dbReference type="GO" id="GO:0031956">
    <property type="term" value="F:medium-chain fatty acid-CoA ligase activity"/>
    <property type="evidence" value="ECO:0007669"/>
    <property type="project" value="TreeGrafter"/>
</dbReference>
<proteinExistence type="inferred from homology"/>
<comment type="caution">
    <text evidence="5">The sequence shown here is derived from an EMBL/GenBank/DDBJ whole genome shotgun (WGS) entry which is preliminary data.</text>
</comment>
<dbReference type="Proteomes" id="UP000292958">
    <property type="component" value="Unassembled WGS sequence"/>
</dbReference>
<dbReference type="EMBL" id="SHKW01000001">
    <property type="protein sequence ID" value="RZU38785.1"/>
    <property type="molecule type" value="Genomic_DNA"/>
</dbReference>